<name>A0AAW3ZIE6_9GAMM</name>
<gene>
    <name evidence="1" type="ORF">IFO71_08890</name>
</gene>
<dbReference type="Pfam" id="PF11697">
    <property type="entry name" value="DUF3293"/>
    <property type="match status" value="1"/>
</dbReference>
<evidence type="ECO:0000313" key="1">
    <source>
        <dbReference type="EMBL" id="MBD8525858.1"/>
    </source>
</evidence>
<keyword evidence="2" id="KW-1185">Reference proteome</keyword>
<reference evidence="1 2" key="1">
    <citation type="submission" date="2020-09" db="EMBL/GenBank/DDBJ databases">
        <title>Pseudoxanthomonas sp. CAU 1598 isolated from sand of Yaerae Beach.</title>
        <authorList>
            <person name="Kim W."/>
        </authorList>
    </citation>
    <scope>NUCLEOTIDE SEQUENCE [LARGE SCALE GENOMIC DNA]</scope>
    <source>
        <strain evidence="1 2">CAU 1598</strain>
    </source>
</reference>
<dbReference type="Proteomes" id="UP000613768">
    <property type="component" value="Unassembled WGS sequence"/>
</dbReference>
<comment type="caution">
    <text evidence="1">The sequence shown here is derived from an EMBL/GenBank/DDBJ whole genome shotgun (WGS) entry which is preliminary data.</text>
</comment>
<accession>A0AAW3ZIE6</accession>
<organism evidence="1 2">
    <name type="scientific">Pseudomarimonas arenosa</name>
    <dbReference type="NCBI Taxonomy" id="2774145"/>
    <lineage>
        <taxon>Bacteria</taxon>
        <taxon>Pseudomonadati</taxon>
        <taxon>Pseudomonadota</taxon>
        <taxon>Gammaproteobacteria</taxon>
        <taxon>Lysobacterales</taxon>
        <taxon>Lysobacteraceae</taxon>
        <taxon>Pseudomarimonas</taxon>
    </lineage>
</organism>
<dbReference type="RefSeq" id="WP_192029276.1">
    <property type="nucleotide sequence ID" value="NZ_JACYTR010000013.1"/>
</dbReference>
<evidence type="ECO:0000313" key="2">
    <source>
        <dbReference type="Proteomes" id="UP000613768"/>
    </source>
</evidence>
<protein>
    <submittedName>
        <fullName evidence="1">DUF3293 domain-containing protein</fullName>
    </submittedName>
</protein>
<proteinExistence type="predicted"/>
<dbReference type="AlphaFoldDB" id="A0AAW3ZIE6"/>
<dbReference type="EMBL" id="JACYTR010000013">
    <property type="protein sequence ID" value="MBD8525858.1"/>
    <property type="molecule type" value="Genomic_DNA"/>
</dbReference>
<sequence length="167" mass="18226">MNQAALAQAFQSAQYWLCPQPSDQFPHQHFSVDQAKLKATGWLCTRLGPNPPAVAALLHRHAVSQAQLITACNPQGRPASPTFNRQVMPRLLAALAERDQAWMPAVAMADDGSWCEPGCLLLGTSLALARQWAAEFDQAAWVEYDALGHAHLHWASDTQATRGQECG</sequence>
<dbReference type="InterPro" id="IPR021710">
    <property type="entry name" value="DUF3293"/>
</dbReference>